<evidence type="ECO:0000256" key="5">
    <source>
        <dbReference type="SAM" id="Phobius"/>
    </source>
</evidence>
<comment type="subcellular location">
    <subcellularLocation>
        <location evidence="1">Membrane</location>
        <topology evidence="1">Multi-pass membrane protein</topology>
    </subcellularLocation>
</comment>
<reference evidence="7 8" key="1">
    <citation type="submission" date="2021-02" db="EMBL/GenBank/DDBJ databases">
        <title>Genome assembly of Pseudopithomyces chartarum.</title>
        <authorList>
            <person name="Jauregui R."/>
            <person name="Singh J."/>
            <person name="Voisey C."/>
        </authorList>
    </citation>
    <scope>NUCLEOTIDE SEQUENCE [LARGE SCALE GENOMIC DNA]</scope>
    <source>
        <strain evidence="7 8">AGR01</strain>
    </source>
</reference>
<dbReference type="Pfam" id="PF04479">
    <property type="entry name" value="RTA1"/>
    <property type="match status" value="1"/>
</dbReference>
<proteinExistence type="predicted"/>
<sequence length="324" mass="35261">MSRSPSPRALLSLALLTLATPILAARDSTRPSYRTCHEVSPSCPVEATTYGYYPELGPNAFLLALFAVCFLASTVIGIWSKTWTYTLALGGGPFSRPSAFEMQICCLVLGPSFVAAAIYLTLKHFVLYCGPQHSLLKARLYPWVFVGCDFASIVLQAIGGGVAAGGGSSDNINIVNVGNNLIVTGIAFQVATMSACGVLVLTYLWRYRKGRAERNAATEKSDYEISKANGTVSRKMYVFGGILVLAYFTVLIRCIYRIPEMSGGWGNPLMRKEKEFLLLDGMMIGIACVVLTVFHPAFFFAPFAAFRHGARKSSQRDDTPQLSE</sequence>
<evidence type="ECO:0000313" key="8">
    <source>
        <dbReference type="Proteomes" id="UP001280581"/>
    </source>
</evidence>
<evidence type="ECO:0000256" key="1">
    <source>
        <dbReference type="ARBA" id="ARBA00004141"/>
    </source>
</evidence>
<evidence type="ECO:0000256" key="3">
    <source>
        <dbReference type="ARBA" id="ARBA00022989"/>
    </source>
</evidence>
<feature type="transmembrane region" description="Helical" evidence="5">
    <location>
        <begin position="278"/>
        <end position="306"/>
    </location>
</feature>
<feature type="transmembrane region" description="Helical" evidence="5">
    <location>
        <begin position="181"/>
        <end position="205"/>
    </location>
</feature>
<keyword evidence="6" id="KW-0732">Signal</keyword>
<keyword evidence="8" id="KW-1185">Reference proteome</keyword>
<evidence type="ECO:0008006" key="9">
    <source>
        <dbReference type="Google" id="ProtNLM"/>
    </source>
</evidence>
<feature type="chain" id="PRO_5042997165" description="RTA1-domain-containing protein" evidence="6">
    <location>
        <begin position="25"/>
        <end position="324"/>
    </location>
</feature>
<evidence type="ECO:0000256" key="6">
    <source>
        <dbReference type="SAM" id="SignalP"/>
    </source>
</evidence>
<feature type="transmembrane region" description="Helical" evidence="5">
    <location>
        <begin position="100"/>
        <end position="122"/>
    </location>
</feature>
<protein>
    <recommendedName>
        <fullName evidence="9">RTA1-domain-containing protein</fullName>
    </recommendedName>
</protein>
<dbReference type="GO" id="GO:0005886">
    <property type="term" value="C:plasma membrane"/>
    <property type="evidence" value="ECO:0007669"/>
    <property type="project" value="TreeGrafter"/>
</dbReference>
<comment type="caution">
    <text evidence="7">The sequence shown here is derived from an EMBL/GenBank/DDBJ whole genome shotgun (WGS) entry which is preliminary data.</text>
</comment>
<evidence type="ECO:0000256" key="4">
    <source>
        <dbReference type="ARBA" id="ARBA00023136"/>
    </source>
</evidence>
<feature type="transmembrane region" description="Helical" evidence="5">
    <location>
        <begin position="60"/>
        <end position="79"/>
    </location>
</feature>
<feature type="signal peptide" evidence="6">
    <location>
        <begin position="1"/>
        <end position="24"/>
    </location>
</feature>
<evidence type="ECO:0000256" key="2">
    <source>
        <dbReference type="ARBA" id="ARBA00022692"/>
    </source>
</evidence>
<dbReference type="PANTHER" id="PTHR31465">
    <property type="entry name" value="PROTEIN RTA1-RELATED"/>
    <property type="match status" value="1"/>
</dbReference>
<dbReference type="PANTHER" id="PTHR31465:SF8">
    <property type="entry name" value="DOMAIN PROTEIN, PUTATIVE (AFU_ORTHOLOGUE AFUA_6G14140)-RELATED"/>
    <property type="match status" value="1"/>
</dbReference>
<evidence type="ECO:0000313" key="7">
    <source>
        <dbReference type="EMBL" id="KAK3213986.1"/>
    </source>
</evidence>
<dbReference type="Proteomes" id="UP001280581">
    <property type="component" value="Unassembled WGS sequence"/>
</dbReference>
<dbReference type="AlphaFoldDB" id="A0AAN6M4J2"/>
<name>A0AAN6M4J2_9PLEO</name>
<dbReference type="EMBL" id="WVTA01000004">
    <property type="protein sequence ID" value="KAK3213986.1"/>
    <property type="molecule type" value="Genomic_DNA"/>
</dbReference>
<accession>A0AAN6M4J2</accession>
<feature type="transmembrane region" description="Helical" evidence="5">
    <location>
        <begin position="236"/>
        <end position="258"/>
    </location>
</feature>
<dbReference type="GO" id="GO:0000324">
    <property type="term" value="C:fungal-type vacuole"/>
    <property type="evidence" value="ECO:0007669"/>
    <property type="project" value="TreeGrafter"/>
</dbReference>
<keyword evidence="2 5" id="KW-0812">Transmembrane</keyword>
<dbReference type="InterPro" id="IPR007568">
    <property type="entry name" value="RTA1"/>
</dbReference>
<keyword evidence="3 5" id="KW-1133">Transmembrane helix</keyword>
<keyword evidence="4 5" id="KW-0472">Membrane</keyword>
<organism evidence="7 8">
    <name type="scientific">Pseudopithomyces chartarum</name>
    <dbReference type="NCBI Taxonomy" id="1892770"/>
    <lineage>
        <taxon>Eukaryota</taxon>
        <taxon>Fungi</taxon>
        <taxon>Dikarya</taxon>
        <taxon>Ascomycota</taxon>
        <taxon>Pezizomycotina</taxon>
        <taxon>Dothideomycetes</taxon>
        <taxon>Pleosporomycetidae</taxon>
        <taxon>Pleosporales</taxon>
        <taxon>Massarineae</taxon>
        <taxon>Didymosphaeriaceae</taxon>
        <taxon>Pseudopithomyces</taxon>
    </lineage>
</organism>
<gene>
    <name evidence="7" type="ORF">GRF29_28g1692059</name>
</gene>